<keyword evidence="2" id="KW-1185">Reference proteome</keyword>
<dbReference type="RefSeq" id="WP_253457399.1">
    <property type="nucleotide sequence ID" value="NZ_JBGFFX010000010.1"/>
</dbReference>
<evidence type="ECO:0000313" key="1">
    <source>
        <dbReference type="EMBL" id="MEY8771924.1"/>
    </source>
</evidence>
<evidence type="ECO:0000313" key="2">
    <source>
        <dbReference type="Proteomes" id="UP001565243"/>
    </source>
</evidence>
<proteinExistence type="predicted"/>
<accession>A0ABV4EAG8</accession>
<organism evidence="1 2">
    <name type="scientific">Erwinia aeris</name>
    <dbReference type="NCBI Taxonomy" id="3239803"/>
    <lineage>
        <taxon>Bacteria</taxon>
        <taxon>Pseudomonadati</taxon>
        <taxon>Pseudomonadota</taxon>
        <taxon>Gammaproteobacteria</taxon>
        <taxon>Enterobacterales</taxon>
        <taxon>Erwiniaceae</taxon>
        <taxon>Erwinia</taxon>
    </lineage>
</organism>
<comment type="caution">
    <text evidence="1">The sequence shown here is derived from an EMBL/GenBank/DDBJ whole genome shotgun (WGS) entry which is preliminary data.</text>
</comment>
<evidence type="ECO:0008006" key="3">
    <source>
        <dbReference type="Google" id="ProtNLM"/>
    </source>
</evidence>
<sequence length="51" mass="5496">MNASVARPEPLPVSAPPVDRVLPAGHPTLFGLEHVLVCRAAGHRHGVWHSR</sequence>
<reference evidence="1 2" key="1">
    <citation type="submission" date="2024-07" db="EMBL/GenBank/DDBJ databases">
        <authorList>
            <person name="Hebao G."/>
        </authorList>
    </citation>
    <scope>NUCLEOTIDE SEQUENCE [LARGE SCALE GENOMIC DNA]</scope>
    <source>
        <strain evidence="1 2">ACCC 02193</strain>
    </source>
</reference>
<name>A0ABV4EAG8_9GAMM</name>
<dbReference type="EMBL" id="JBGFFX010000010">
    <property type="protein sequence ID" value="MEY8771924.1"/>
    <property type="molecule type" value="Genomic_DNA"/>
</dbReference>
<dbReference type="Proteomes" id="UP001565243">
    <property type="component" value="Unassembled WGS sequence"/>
</dbReference>
<gene>
    <name evidence="1" type="ORF">AB6T85_16100</name>
</gene>
<protein>
    <recommendedName>
        <fullName evidence="3">AraC family transcriptional regulator</fullName>
    </recommendedName>
</protein>